<accession>A0A2Z7DI04</accession>
<sequence>MLRLDSCCDWLLLQLVVASAEEQENDIRTATEDDQQQLRNLLSTFDLASISGSEEQSLRTLIEVFENRGTKEERTSGEQPRVARENYLDTGSAARRLNTS</sequence>
<evidence type="ECO:0000313" key="4">
    <source>
        <dbReference type="Proteomes" id="UP000250235"/>
    </source>
</evidence>
<evidence type="ECO:0000256" key="2">
    <source>
        <dbReference type="SAM" id="SignalP"/>
    </source>
</evidence>
<evidence type="ECO:0000313" key="3">
    <source>
        <dbReference type="EMBL" id="KZV57333.1"/>
    </source>
</evidence>
<protein>
    <submittedName>
        <fullName evidence="3">Uncharacterized protein</fullName>
    </submittedName>
</protein>
<name>A0A2Z7DI04_9LAMI</name>
<dbReference type="Proteomes" id="UP000250235">
    <property type="component" value="Unassembled WGS sequence"/>
</dbReference>
<feature type="chain" id="PRO_5016376890" evidence="2">
    <location>
        <begin position="21"/>
        <end position="100"/>
    </location>
</feature>
<keyword evidence="4" id="KW-1185">Reference proteome</keyword>
<feature type="compositionally biased region" description="Basic and acidic residues" evidence="1">
    <location>
        <begin position="68"/>
        <end position="87"/>
    </location>
</feature>
<dbReference type="EMBL" id="KQ987328">
    <property type="protein sequence ID" value="KZV57333.1"/>
    <property type="molecule type" value="Genomic_DNA"/>
</dbReference>
<gene>
    <name evidence="3" type="ORF">F511_38389</name>
</gene>
<organism evidence="3 4">
    <name type="scientific">Dorcoceras hygrometricum</name>
    <dbReference type="NCBI Taxonomy" id="472368"/>
    <lineage>
        <taxon>Eukaryota</taxon>
        <taxon>Viridiplantae</taxon>
        <taxon>Streptophyta</taxon>
        <taxon>Embryophyta</taxon>
        <taxon>Tracheophyta</taxon>
        <taxon>Spermatophyta</taxon>
        <taxon>Magnoliopsida</taxon>
        <taxon>eudicotyledons</taxon>
        <taxon>Gunneridae</taxon>
        <taxon>Pentapetalae</taxon>
        <taxon>asterids</taxon>
        <taxon>lamiids</taxon>
        <taxon>Lamiales</taxon>
        <taxon>Gesneriaceae</taxon>
        <taxon>Didymocarpoideae</taxon>
        <taxon>Trichosporeae</taxon>
        <taxon>Loxocarpinae</taxon>
        <taxon>Dorcoceras</taxon>
    </lineage>
</organism>
<proteinExistence type="predicted"/>
<reference evidence="3 4" key="1">
    <citation type="journal article" date="2015" name="Proc. Natl. Acad. Sci. U.S.A.">
        <title>The resurrection genome of Boea hygrometrica: A blueprint for survival of dehydration.</title>
        <authorList>
            <person name="Xiao L."/>
            <person name="Yang G."/>
            <person name="Zhang L."/>
            <person name="Yang X."/>
            <person name="Zhao S."/>
            <person name="Ji Z."/>
            <person name="Zhou Q."/>
            <person name="Hu M."/>
            <person name="Wang Y."/>
            <person name="Chen M."/>
            <person name="Xu Y."/>
            <person name="Jin H."/>
            <person name="Xiao X."/>
            <person name="Hu G."/>
            <person name="Bao F."/>
            <person name="Hu Y."/>
            <person name="Wan P."/>
            <person name="Li L."/>
            <person name="Deng X."/>
            <person name="Kuang T."/>
            <person name="Xiang C."/>
            <person name="Zhu J.K."/>
            <person name="Oliver M.J."/>
            <person name="He Y."/>
        </authorList>
    </citation>
    <scope>NUCLEOTIDE SEQUENCE [LARGE SCALE GENOMIC DNA]</scope>
    <source>
        <strain evidence="4">cv. XS01</strain>
    </source>
</reference>
<dbReference type="AlphaFoldDB" id="A0A2Z7DI04"/>
<feature type="signal peptide" evidence="2">
    <location>
        <begin position="1"/>
        <end position="20"/>
    </location>
</feature>
<feature type="region of interest" description="Disordered" evidence="1">
    <location>
        <begin position="68"/>
        <end position="100"/>
    </location>
</feature>
<keyword evidence="2" id="KW-0732">Signal</keyword>
<evidence type="ECO:0000256" key="1">
    <source>
        <dbReference type="SAM" id="MobiDB-lite"/>
    </source>
</evidence>